<dbReference type="PANTHER" id="PTHR11571:SF263">
    <property type="entry name" value="GLUTATHIONE S-TRANSFERASE"/>
    <property type="match status" value="1"/>
</dbReference>
<dbReference type="OrthoDB" id="414243at2759"/>
<accession>A0A316Z6R6</accession>
<dbReference type="STRING" id="58919.A0A316Z6R6"/>
<dbReference type="Proteomes" id="UP000245946">
    <property type="component" value="Unassembled WGS sequence"/>
</dbReference>
<dbReference type="InterPro" id="IPR036249">
    <property type="entry name" value="Thioredoxin-like_sf"/>
</dbReference>
<dbReference type="PROSITE" id="PS50405">
    <property type="entry name" value="GST_CTER"/>
    <property type="match status" value="1"/>
</dbReference>
<dbReference type="GO" id="GO:0004364">
    <property type="term" value="F:glutathione transferase activity"/>
    <property type="evidence" value="ECO:0007669"/>
    <property type="project" value="TreeGrafter"/>
</dbReference>
<dbReference type="InterPro" id="IPR004046">
    <property type="entry name" value="GST_C"/>
</dbReference>
<dbReference type="EMBL" id="KZ819298">
    <property type="protein sequence ID" value="PWN96754.1"/>
    <property type="molecule type" value="Genomic_DNA"/>
</dbReference>
<protein>
    <recommendedName>
        <fullName evidence="1">GST C-terminal domain-containing protein</fullName>
    </recommendedName>
</protein>
<evidence type="ECO:0000313" key="3">
    <source>
        <dbReference type="Proteomes" id="UP000245946"/>
    </source>
</evidence>
<dbReference type="SUPFAM" id="SSF52833">
    <property type="entry name" value="Thioredoxin-like"/>
    <property type="match status" value="1"/>
</dbReference>
<dbReference type="InterPro" id="IPR036282">
    <property type="entry name" value="Glutathione-S-Trfase_C_sf"/>
</dbReference>
<feature type="domain" description="GST C-terminal" evidence="1">
    <location>
        <begin position="87"/>
        <end position="223"/>
    </location>
</feature>
<dbReference type="PANTHER" id="PTHR11571">
    <property type="entry name" value="GLUTATHIONE S-TRANSFERASE"/>
    <property type="match status" value="1"/>
</dbReference>
<sequence length="243" mass="27369">MSYALHYHRGIPGRGEFVRLLFVHAGTPFHDLPALPAQDAAQHFAPPLLRYTSAADAPPDFAAEVELSQTPVILYFLASRLGLAPSDEAGRLAVQQRVETILDLANEVHDVHHPVDASLYYEDQRDVSLRRAPYLLQLRVPKFLSTFAAQVSASGNGWLHSSGVSAADLVLFHLLEGLAYAFPRYFGTLKKEARFAPLFELQSRLRETESIQRYLKSEARTPFNEYDLFRHYPELDAEYTGKV</sequence>
<reference evidence="2 3" key="1">
    <citation type="journal article" date="2018" name="Mol. Biol. Evol.">
        <title>Broad Genomic Sampling Reveals a Smut Pathogenic Ancestry of the Fungal Clade Ustilaginomycotina.</title>
        <authorList>
            <person name="Kijpornyongpan T."/>
            <person name="Mondo S.J."/>
            <person name="Barry K."/>
            <person name="Sandor L."/>
            <person name="Lee J."/>
            <person name="Lipzen A."/>
            <person name="Pangilinan J."/>
            <person name="LaButti K."/>
            <person name="Hainaut M."/>
            <person name="Henrissat B."/>
            <person name="Grigoriev I.V."/>
            <person name="Spatafora J.W."/>
            <person name="Aime M.C."/>
        </authorList>
    </citation>
    <scope>NUCLEOTIDE SEQUENCE [LARGE SCALE GENOMIC DNA]</scope>
    <source>
        <strain evidence="2 3">MCA 4186</strain>
    </source>
</reference>
<dbReference type="Pfam" id="PF14497">
    <property type="entry name" value="GST_C_3"/>
    <property type="match status" value="1"/>
</dbReference>
<dbReference type="SUPFAM" id="SSF47616">
    <property type="entry name" value="GST C-terminal domain-like"/>
    <property type="match status" value="1"/>
</dbReference>
<dbReference type="Gene3D" id="1.20.1050.10">
    <property type="match status" value="1"/>
</dbReference>
<name>A0A316Z6R6_9BASI</name>
<dbReference type="GeneID" id="37272957"/>
<dbReference type="InterPro" id="IPR010987">
    <property type="entry name" value="Glutathione-S-Trfase_C-like"/>
</dbReference>
<organism evidence="2 3">
    <name type="scientific">Tilletiopsis washingtonensis</name>
    <dbReference type="NCBI Taxonomy" id="58919"/>
    <lineage>
        <taxon>Eukaryota</taxon>
        <taxon>Fungi</taxon>
        <taxon>Dikarya</taxon>
        <taxon>Basidiomycota</taxon>
        <taxon>Ustilaginomycotina</taxon>
        <taxon>Exobasidiomycetes</taxon>
        <taxon>Entylomatales</taxon>
        <taxon>Entylomatales incertae sedis</taxon>
        <taxon>Tilletiopsis</taxon>
    </lineage>
</organism>
<gene>
    <name evidence="2" type="ORF">FA09DRAFT_361880</name>
</gene>
<keyword evidence="3" id="KW-1185">Reference proteome</keyword>
<dbReference type="CDD" id="cd03192">
    <property type="entry name" value="GST_C_Sigma_like"/>
    <property type="match status" value="1"/>
</dbReference>
<dbReference type="RefSeq" id="XP_025597033.1">
    <property type="nucleotide sequence ID" value="XM_025745413.1"/>
</dbReference>
<evidence type="ECO:0000313" key="2">
    <source>
        <dbReference type="EMBL" id="PWN96754.1"/>
    </source>
</evidence>
<dbReference type="GO" id="GO:0006749">
    <property type="term" value="P:glutathione metabolic process"/>
    <property type="evidence" value="ECO:0007669"/>
    <property type="project" value="TreeGrafter"/>
</dbReference>
<evidence type="ECO:0000259" key="1">
    <source>
        <dbReference type="PROSITE" id="PS50405"/>
    </source>
</evidence>
<dbReference type="InterPro" id="IPR050213">
    <property type="entry name" value="GST_superfamily"/>
</dbReference>
<dbReference type="AlphaFoldDB" id="A0A316Z6R6"/>
<dbReference type="Gene3D" id="3.40.30.10">
    <property type="entry name" value="Glutaredoxin"/>
    <property type="match status" value="1"/>
</dbReference>
<proteinExistence type="predicted"/>